<dbReference type="InterPro" id="IPR000719">
    <property type="entry name" value="Prot_kinase_dom"/>
</dbReference>
<evidence type="ECO:0000256" key="10">
    <source>
        <dbReference type="SAM" id="MobiDB-lite"/>
    </source>
</evidence>
<comment type="subunit">
    <text evidence="2">Component of the EKC/KEOPS complex composed of at least BUD32, CGI121, GON7, KAE1 and PCC1; the whole complex dimerizes.</text>
</comment>
<accession>A0A167SNN3</accession>
<comment type="function">
    <text evidence="1">Component of the EKC/KEOPS complex that is required for the formation of a threonylcarbamoyl group on adenosine at position 37 (t(6)A37) in tRNAs that read codons beginning with adenine. The complex is probably involved in the transfer of the threonylcarbamoyl moiety of threonylcarbamoyl-AMP (TC-AMP) to the N6 group of A37. BUD32 has ATPase activity in the context of the EKC/KEOPS complex and likely plays a supporting role to the catalytic subunit KAE1. The EKC/KEOPS complex also promotes both telomere uncapping and telomere elongation. The complex is required for efficient recruitment of transcriptional coactivators.</text>
</comment>
<evidence type="ECO:0000256" key="5">
    <source>
        <dbReference type="ARBA" id="ARBA00019973"/>
    </source>
</evidence>
<feature type="region of interest" description="Disordered" evidence="10">
    <location>
        <begin position="1"/>
        <end position="28"/>
    </location>
</feature>
<evidence type="ECO:0000256" key="3">
    <source>
        <dbReference type="ARBA" id="ARBA00012513"/>
    </source>
</evidence>
<dbReference type="EC" id="2.7.11.1" evidence="3"/>
<dbReference type="Proteomes" id="UP000076874">
    <property type="component" value="Unassembled WGS sequence"/>
</dbReference>
<evidence type="ECO:0000256" key="6">
    <source>
        <dbReference type="ARBA" id="ARBA00030980"/>
    </source>
</evidence>
<sequence length="260" mass="28773">MPSKGLGRGQSLTGRLEKTPEGHVVKSPLLNPYNPRLEADRLRDMRIEAEVFRRLAGCPRVPKLISWDQDTCCLTTQFMEHGNLSHYVQGRYGPSGAEKGDPPVIEESVRRRWAVQAAEALQAVHAVNVIHCDLTPRNFLLDANLDLYLSDFAGSSVDGSQSSVCAGERYQPPAWSWKELPKISDDIFALGSVLLVIMTSREPYADLDEKDVPQCFARKEYPDLSQIACGPVIEACWNGTLTTAGQVLDAINKLYSDNSP</sequence>
<feature type="compositionally biased region" description="Basic and acidic residues" evidence="10">
    <location>
        <begin position="15"/>
        <end position="24"/>
    </location>
</feature>
<keyword evidence="12" id="KW-0418">Kinase</keyword>
<dbReference type="CDD" id="cd00180">
    <property type="entry name" value="PKc"/>
    <property type="match status" value="1"/>
</dbReference>
<evidence type="ECO:0000256" key="8">
    <source>
        <dbReference type="ARBA" id="ARBA00047899"/>
    </source>
</evidence>
<comment type="catalytic activity">
    <reaction evidence="8">
        <text>L-threonyl-[protein] + ATP = O-phospho-L-threonyl-[protein] + ADP + H(+)</text>
        <dbReference type="Rhea" id="RHEA:46608"/>
        <dbReference type="Rhea" id="RHEA-COMP:11060"/>
        <dbReference type="Rhea" id="RHEA-COMP:11605"/>
        <dbReference type="ChEBI" id="CHEBI:15378"/>
        <dbReference type="ChEBI" id="CHEBI:30013"/>
        <dbReference type="ChEBI" id="CHEBI:30616"/>
        <dbReference type="ChEBI" id="CHEBI:61977"/>
        <dbReference type="ChEBI" id="CHEBI:456216"/>
        <dbReference type="EC" id="2.7.11.1"/>
    </reaction>
</comment>
<feature type="domain" description="Protein kinase" evidence="11">
    <location>
        <begin position="1"/>
        <end position="260"/>
    </location>
</feature>
<evidence type="ECO:0000256" key="2">
    <source>
        <dbReference type="ARBA" id="ARBA00011534"/>
    </source>
</evidence>
<dbReference type="PANTHER" id="PTHR44329:SF293">
    <property type="entry name" value="MITOGEN-ACTIVATED PROTEIN KINASE KINASE KINASE"/>
    <property type="match status" value="1"/>
</dbReference>
<proteinExistence type="predicted"/>
<dbReference type="InterPro" id="IPR051681">
    <property type="entry name" value="Ser/Thr_Kinases-Pseudokinases"/>
</dbReference>
<keyword evidence="12" id="KW-0808">Transferase</keyword>
<evidence type="ECO:0000313" key="12">
    <source>
        <dbReference type="EMBL" id="OAA59788.1"/>
    </source>
</evidence>
<dbReference type="Gene3D" id="1.10.510.10">
    <property type="entry name" value="Transferase(Phosphotransferase) domain 1"/>
    <property type="match status" value="1"/>
</dbReference>
<evidence type="ECO:0000256" key="4">
    <source>
        <dbReference type="ARBA" id="ARBA00013948"/>
    </source>
</evidence>
<dbReference type="GO" id="GO:0005524">
    <property type="term" value="F:ATP binding"/>
    <property type="evidence" value="ECO:0007669"/>
    <property type="project" value="InterPro"/>
</dbReference>
<dbReference type="Pfam" id="PF00069">
    <property type="entry name" value="Pkinase"/>
    <property type="match status" value="1"/>
</dbReference>
<keyword evidence="13" id="KW-1185">Reference proteome</keyword>
<evidence type="ECO:0000256" key="1">
    <source>
        <dbReference type="ARBA" id="ARBA00003747"/>
    </source>
</evidence>
<dbReference type="SUPFAM" id="SSF56112">
    <property type="entry name" value="Protein kinase-like (PK-like)"/>
    <property type="match status" value="1"/>
</dbReference>
<gene>
    <name evidence="12" type="ORF">SPI_05986</name>
</gene>
<comment type="catalytic activity">
    <reaction evidence="9">
        <text>L-seryl-[protein] + ATP = O-phospho-L-seryl-[protein] + ADP + H(+)</text>
        <dbReference type="Rhea" id="RHEA:17989"/>
        <dbReference type="Rhea" id="RHEA-COMP:9863"/>
        <dbReference type="Rhea" id="RHEA-COMP:11604"/>
        <dbReference type="ChEBI" id="CHEBI:15378"/>
        <dbReference type="ChEBI" id="CHEBI:29999"/>
        <dbReference type="ChEBI" id="CHEBI:30616"/>
        <dbReference type="ChEBI" id="CHEBI:83421"/>
        <dbReference type="ChEBI" id="CHEBI:456216"/>
        <dbReference type="EC" id="2.7.11.1"/>
    </reaction>
</comment>
<dbReference type="AlphaFoldDB" id="A0A167SNN3"/>
<organism evidence="12 13">
    <name type="scientific">Niveomyces insectorum RCEF 264</name>
    <dbReference type="NCBI Taxonomy" id="1081102"/>
    <lineage>
        <taxon>Eukaryota</taxon>
        <taxon>Fungi</taxon>
        <taxon>Dikarya</taxon>
        <taxon>Ascomycota</taxon>
        <taxon>Pezizomycotina</taxon>
        <taxon>Sordariomycetes</taxon>
        <taxon>Hypocreomycetidae</taxon>
        <taxon>Hypocreales</taxon>
        <taxon>Cordycipitaceae</taxon>
        <taxon>Niveomyces</taxon>
    </lineage>
</organism>
<dbReference type="InterPro" id="IPR008266">
    <property type="entry name" value="Tyr_kinase_AS"/>
</dbReference>
<evidence type="ECO:0000256" key="9">
    <source>
        <dbReference type="ARBA" id="ARBA00048679"/>
    </source>
</evidence>
<dbReference type="OrthoDB" id="1668230at2759"/>
<name>A0A167SNN3_9HYPO</name>
<evidence type="ECO:0000256" key="7">
    <source>
        <dbReference type="ARBA" id="ARBA00033194"/>
    </source>
</evidence>
<comment type="caution">
    <text evidence="12">The sequence shown here is derived from an EMBL/GenBank/DDBJ whole genome shotgun (WGS) entry which is preliminary data.</text>
</comment>
<evidence type="ECO:0000313" key="13">
    <source>
        <dbReference type="Proteomes" id="UP000076874"/>
    </source>
</evidence>
<dbReference type="PROSITE" id="PS00109">
    <property type="entry name" value="PROTEIN_KINASE_TYR"/>
    <property type="match status" value="1"/>
</dbReference>
<dbReference type="GO" id="GO:0004674">
    <property type="term" value="F:protein serine/threonine kinase activity"/>
    <property type="evidence" value="ECO:0007669"/>
    <property type="project" value="UniProtKB-EC"/>
</dbReference>
<dbReference type="PROSITE" id="PS50011">
    <property type="entry name" value="PROTEIN_KINASE_DOM"/>
    <property type="match status" value="1"/>
</dbReference>
<dbReference type="PANTHER" id="PTHR44329">
    <property type="entry name" value="SERINE/THREONINE-PROTEIN KINASE TNNI3K-RELATED"/>
    <property type="match status" value="1"/>
</dbReference>
<evidence type="ECO:0000259" key="11">
    <source>
        <dbReference type="PROSITE" id="PS50011"/>
    </source>
</evidence>
<reference evidence="12 13" key="1">
    <citation type="journal article" date="2016" name="Genome Biol. Evol.">
        <title>Divergent and convergent evolution of fungal pathogenicity.</title>
        <authorList>
            <person name="Shang Y."/>
            <person name="Xiao G."/>
            <person name="Zheng P."/>
            <person name="Cen K."/>
            <person name="Zhan S."/>
            <person name="Wang C."/>
        </authorList>
    </citation>
    <scope>NUCLEOTIDE SEQUENCE [LARGE SCALE GENOMIC DNA]</scope>
    <source>
        <strain evidence="12 13">RCEF 264</strain>
    </source>
</reference>
<dbReference type="STRING" id="1081102.A0A167SNN3"/>
<protein>
    <recommendedName>
        <fullName evidence="5">EKC/KEOPS complex subunit BUD32</fullName>
        <ecNumber evidence="3">2.7.11.1</ecNumber>
    </recommendedName>
    <alternativeName>
        <fullName evidence="6 7">Atypical Serine/threonine protein kinase BUD32</fullName>
    </alternativeName>
    <alternativeName>
        <fullName evidence="4">EKC/KEOPS complex subunit bud32</fullName>
    </alternativeName>
</protein>
<dbReference type="InterPro" id="IPR011009">
    <property type="entry name" value="Kinase-like_dom_sf"/>
</dbReference>
<dbReference type="EMBL" id="AZHD01000010">
    <property type="protein sequence ID" value="OAA59788.1"/>
    <property type="molecule type" value="Genomic_DNA"/>
</dbReference>